<reference evidence="2" key="1">
    <citation type="journal article" date="2021" name="J. Hered.">
        <title>Genome Assembly of Salicaceae Populus deltoides (Eastern Cottonwood) I-69 Based on Nanopore Sequencing and Hi-C Technologies.</title>
        <authorList>
            <person name="Bai S."/>
            <person name="Wu H."/>
            <person name="Zhang J."/>
            <person name="Pan Z."/>
            <person name="Zhao W."/>
            <person name="Li Z."/>
            <person name="Tong C."/>
        </authorList>
    </citation>
    <scope>NUCLEOTIDE SEQUENCE</scope>
    <source>
        <tissue evidence="2">Leaf</tissue>
    </source>
</reference>
<feature type="compositionally biased region" description="Polar residues" evidence="1">
    <location>
        <begin position="1"/>
        <end position="11"/>
    </location>
</feature>
<organism evidence="2 3">
    <name type="scientific">Populus deltoides</name>
    <name type="common">Eastern poplar</name>
    <name type="synonym">Eastern cottonwood</name>
    <dbReference type="NCBI Taxonomy" id="3696"/>
    <lineage>
        <taxon>Eukaryota</taxon>
        <taxon>Viridiplantae</taxon>
        <taxon>Streptophyta</taxon>
        <taxon>Embryophyta</taxon>
        <taxon>Tracheophyta</taxon>
        <taxon>Spermatophyta</taxon>
        <taxon>Magnoliopsida</taxon>
        <taxon>eudicotyledons</taxon>
        <taxon>Gunneridae</taxon>
        <taxon>Pentapetalae</taxon>
        <taxon>rosids</taxon>
        <taxon>fabids</taxon>
        <taxon>Malpighiales</taxon>
        <taxon>Salicaceae</taxon>
        <taxon>Saliceae</taxon>
        <taxon>Populus</taxon>
    </lineage>
</organism>
<evidence type="ECO:0000313" key="3">
    <source>
        <dbReference type="Proteomes" id="UP000807159"/>
    </source>
</evidence>
<accession>A0A8T2YFB0</accession>
<dbReference type="AlphaFoldDB" id="A0A8T2YFB0"/>
<sequence>MSYYNQHQTPVSAPPPQGYPKDAYPPPGHPAQGYPPQGYPPPQGYAPQYGAAPPPKKQTGLLEGWYVSLSFFSIKESAWQRSVAAAFWMLASDQDSGACCDHLFIDSSGLGHNILCINYSFKFQTRLEAGYYIL</sequence>
<dbReference type="Proteomes" id="UP000807159">
    <property type="component" value="Chromosome 7"/>
</dbReference>
<evidence type="ECO:0008006" key="4">
    <source>
        <dbReference type="Google" id="ProtNLM"/>
    </source>
</evidence>
<gene>
    <name evidence="2" type="ORF">H0E87_014912</name>
</gene>
<evidence type="ECO:0000313" key="2">
    <source>
        <dbReference type="EMBL" id="KAH8503845.1"/>
    </source>
</evidence>
<protein>
    <recommendedName>
        <fullName evidence="4">Rhodopsin</fullName>
    </recommendedName>
</protein>
<feature type="region of interest" description="Disordered" evidence="1">
    <location>
        <begin position="1"/>
        <end position="56"/>
    </location>
</feature>
<keyword evidence="3" id="KW-1185">Reference proteome</keyword>
<name>A0A8T2YFB0_POPDE</name>
<proteinExistence type="predicted"/>
<comment type="caution">
    <text evidence="2">The sequence shown here is derived from an EMBL/GenBank/DDBJ whole genome shotgun (WGS) entry which is preliminary data.</text>
</comment>
<feature type="compositionally biased region" description="Pro residues" evidence="1">
    <location>
        <begin position="12"/>
        <end position="29"/>
    </location>
</feature>
<evidence type="ECO:0000256" key="1">
    <source>
        <dbReference type="SAM" id="MobiDB-lite"/>
    </source>
</evidence>
<dbReference type="EMBL" id="JACEGQ020000007">
    <property type="protein sequence ID" value="KAH8503845.1"/>
    <property type="molecule type" value="Genomic_DNA"/>
</dbReference>